<dbReference type="AlphaFoldDB" id="A0A9X1LRF0"/>
<evidence type="ECO:0000313" key="1">
    <source>
        <dbReference type="EMBL" id="MCC2030550.1"/>
    </source>
</evidence>
<protein>
    <recommendedName>
        <fullName evidence="3">Peptidase S1 domain-containing protein</fullName>
    </recommendedName>
</protein>
<dbReference type="Proteomes" id="UP001139289">
    <property type="component" value="Unassembled WGS sequence"/>
</dbReference>
<name>A0A9X1LRF0_9MICO</name>
<keyword evidence="2" id="KW-1185">Reference proteome</keyword>
<organism evidence="1 2">
    <name type="scientific">Microbacterium tenebrionis</name>
    <dbReference type="NCBI Taxonomy" id="2830665"/>
    <lineage>
        <taxon>Bacteria</taxon>
        <taxon>Bacillati</taxon>
        <taxon>Actinomycetota</taxon>
        <taxon>Actinomycetes</taxon>
        <taxon>Micrococcales</taxon>
        <taxon>Microbacteriaceae</taxon>
        <taxon>Microbacterium</taxon>
    </lineage>
</organism>
<sequence>MKALDIDSTLAISEIVQDDVDGSINTVTWDSDRDVIQFYVYGDSSELTRTIAAELPGDQMWEVIPSARPIDELEATIERLASSPDALPAGMTFVSGTPAPDGASITLGIEESPTSRSRAQEAPDELLGIPVEFKAEERAQTTTRVRTAAPLVAGGYMEGPTSGDDMSCSTGYPVLRYQDSQYNMITADHCTDIQGASWKWGGGSHTVGSSTFQAAGDTDLELFIEPASLSTWIFVGSHTDASTVLPIRGYVSPVGGNSVCYSGSRSGLVCANTLENSDTYNCIAFLQCYWTRWSTQIDGTPAAGNGDSGGPVFVPLTRPDDNTIGAYGIGIVSMIPYPSPATCTGDPGTGTTPDEGRKCSANVGFAPLSRWASAQSTHQLVITMQ</sequence>
<comment type="caution">
    <text evidence="1">The sequence shown here is derived from an EMBL/GenBank/DDBJ whole genome shotgun (WGS) entry which is preliminary data.</text>
</comment>
<evidence type="ECO:0000313" key="2">
    <source>
        <dbReference type="Proteomes" id="UP001139289"/>
    </source>
</evidence>
<dbReference type="SUPFAM" id="SSF50494">
    <property type="entry name" value="Trypsin-like serine proteases"/>
    <property type="match status" value="1"/>
</dbReference>
<evidence type="ECO:0008006" key="3">
    <source>
        <dbReference type="Google" id="ProtNLM"/>
    </source>
</evidence>
<reference evidence="1" key="1">
    <citation type="submission" date="2021-04" db="EMBL/GenBank/DDBJ databases">
        <title>Microbacterium tenobrionis sp. nov. and Microbacterium allomyrinae sp. nov., isolated from larvae of Tenobrio molitor and Allomyrina dichotoma, respectively.</title>
        <authorList>
            <person name="Lee S.D."/>
        </authorList>
    </citation>
    <scope>NUCLEOTIDE SEQUENCE</scope>
    <source>
        <strain evidence="1">YMB-B2</strain>
    </source>
</reference>
<dbReference type="Gene3D" id="2.40.10.10">
    <property type="entry name" value="Trypsin-like serine proteases"/>
    <property type="match status" value="2"/>
</dbReference>
<dbReference type="InterPro" id="IPR043504">
    <property type="entry name" value="Peptidase_S1_PA_chymotrypsin"/>
</dbReference>
<dbReference type="InterPro" id="IPR009003">
    <property type="entry name" value="Peptidase_S1_PA"/>
</dbReference>
<dbReference type="EMBL" id="JAGTTM010000013">
    <property type="protein sequence ID" value="MCC2030550.1"/>
    <property type="molecule type" value="Genomic_DNA"/>
</dbReference>
<proteinExistence type="predicted"/>
<gene>
    <name evidence="1" type="ORF">KEC56_13715</name>
</gene>
<accession>A0A9X1LRF0</accession>
<dbReference type="RefSeq" id="WP_227531395.1">
    <property type="nucleotide sequence ID" value="NZ_JAGTTM010000013.1"/>
</dbReference>